<evidence type="ECO:0000256" key="1">
    <source>
        <dbReference type="ARBA" id="ARBA00001974"/>
    </source>
</evidence>
<evidence type="ECO:0000256" key="2">
    <source>
        <dbReference type="ARBA" id="ARBA00022630"/>
    </source>
</evidence>
<evidence type="ECO:0000313" key="6">
    <source>
        <dbReference type="EMBL" id="MBA4501807.1"/>
    </source>
</evidence>
<dbReference type="InterPro" id="IPR057661">
    <property type="entry name" value="RsdA/BaiN/AoA(So)_Rossmann"/>
</dbReference>
<dbReference type="RefSeq" id="WP_181738028.1">
    <property type="nucleotide sequence ID" value="NZ_JACEMT010000041.1"/>
</dbReference>
<dbReference type="PRINTS" id="PR00368">
    <property type="entry name" value="FADPNR"/>
</dbReference>
<dbReference type="SUPFAM" id="SSF51905">
    <property type="entry name" value="FAD/NAD(P)-binding domain"/>
    <property type="match status" value="1"/>
</dbReference>
<evidence type="ECO:0000313" key="7">
    <source>
        <dbReference type="Proteomes" id="UP000538931"/>
    </source>
</evidence>
<feature type="domain" description="RsdA/BaiN/AoA(So)-like Rossmann fold-like" evidence="4">
    <location>
        <begin position="4"/>
        <end position="389"/>
    </location>
</feature>
<dbReference type="Pfam" id="PF03486">
    <property type="entry name" value="HI0933_like"/>
    <property type="match status" value="1"/>
</dbReference>
<dbReference type="InterPro" id="IPR004792">
    <property type="entry name" value="BaiN-like"/>
</dbReference>
<dbReference type="NCBIfam" id="TIGR00275">
    <property type="entry name" value="aminoacetone oxidase family FAD-binding enzyme"/>
    <property type="match status" value="1"/>
</dbReference>
<proteinExistence type="predicted"/>
<dbReference type="PANTHER" id="PTHR42887">
    <property type="entry name" value="OS12G0638800 PROTEIN"/>
    <property type="match status" value="1"/>
</dbReference>
<dbReference type="InterPro" id="IPR055178">
    <property type="entry name" value="RsdA/BaiN/AoA(So)-like_dom"/>
</dbReference>
<dbReference type="Gene3D" id="2.40.30.10">
    <property type="entry name" value="Translation factors"/>
    <property type="match status" value="1"/>
</dbReference>
<keyword evidence="3" id="KW-0274">FAD</keyword>
<protein>
    <submittedName>
        <fullName evidence="6">NAD(P)/FAD-dependent oxidoreductase</fullName>
    </submittedName>
</protein>
<evidence type="ECO:0000256" key="3">
    <source>
        <dbReference type="ARBA" id="ARBA00022827"/>
    </source>
</evidence>
<organism evidence="6 7">
    <name type="scientific">Marinobacterium marinum</name>
    <dbReference type="NCBI Taxonomy" id="2756129"/>
    <lineage>
        <taxon>Bacteria</taxon>
        <taxon>Pseudomonadati</taxon>
        <taxon>Pseudomonadota</taxon>
        <taxon>Gammaproteobacteria</taxon>
        <taxon>Oceanospirillales</taxon>
        <taxon>Oceanospirillaceae</taxon>
        <taxon>Marinobacterium</taxon>
    </lineage>
</organism>
<name>A0A7W2ABT3_9GAMM</name>
<evidence type="ECO:0000259" key="5">
    <source>
        <dbReference type="Pfam" id="PF22780"/>
    </source>
</evidence>
<feature type="domain" description="RsdA/BaiN/AoA(So)-like insert" evidence="5">
    <location>
        <begin position="187"/>
        <end position="336"/>
    </location>
</feature>
<sequence>MNYDVVIIGGGASGLMCAATAAYRGRKVLLLEHTRKIGRKILMSGGGRCNFTHLHNTPGHFLSGNPHFCKSALSRFGAADFVELVDRHGIEYHEKTPGQLFCNESSKEILQLLLTECEWAGVEIMTETTVFEVEQSGQGYHLKTSRGQYQAESLVVATGGLSIPNGGATGFAYTVAEQFGLAVTSRQAALVPFTLQPDLLEHLKPLSGVSQPVTVACNGQRFTENLLLTHRGMSGPAILQISSYWRAGDSIEIDLLPQLALEEWLKEQRQQRPKAELRTLMAQHMTRRLAQTLCDLWHFDGEIGQCSNARLQEIARQFKHWQVKPSGTEGYRTAEVTLGGIETDEISQKTFEANKAPGLFFIGECLDVTGHLGGHNFQWAWASGFCAGQFV</sequence>
<dbReference type="PRINTS" id="PR00411">
    <property type="entry name" value="PNDRDTASEI"/>
</dbReference>
<comment type="cofactor">
    <cofactor evidence="1">
        <name>FAD</name>
        <dbReference type="ChEBI" id="CHEBI:57692"/>
    </cofactor>
</comment>
<dbReference type="Pfam" id="PF22780">
    <property type="entry name" value="HI0933_like_1st"/>
    <property type="match status" value="1"/>
</dbReference>
<dbReference type="PANTHER" id="PTHR42887:SF2">
    <property type="entry name" value="OS12G0638800 PROTEIN"/>
    <property type="match status" value="1"/>
</dbReference>
<dbReference type="EMBL" id="JACEMT010000041">
    <property type="protein sequence ID" value="MBA4501807.1"/>
    <property type="molecule type" value="Genomic_DNA"/>
</dbReference>
<keyword evidence="7" id="KW-1185">Reference proteome</keyword>
<reference evidence="6 7" key="1">
    <citation type="submission" date="2020-07" db="EMBL/GenBank/DDBJ databases">
        <title>Bacterium isolated from marien macroalgae.</title>
        <authorList>
            <person name="Zhu K."/>
            <person name="Lu D."/>
            <person name="Du Z."/>
        </authorList>
    </citation>
    <scope>NUCLEOTIDE SEQUENCE [LARGE SCALE GENOMIC DNA]</scope>
    <source>
        <strain evidence="6 7">3-1745</strain>
    </source>
</reference>
<dbReference type="InterPro" id="IPR036188">
    <property type="entry name" value="FAD/NAD-bd_sf"/>
</dbReference>
<dbReference type="Gene3D" id="1.10.8.260">
    <property type="entry name" value="HI0933 insert domain-like"/>
    <property type="match status" value="1"/>
</dbReference>
<dbReference type="Gene3D" id="3.50.50.60">
    <property type="entry name" value="FAD/NAD(P)-binding domain"/>
    <property type="match status" value="1"/>
</dbReference>
<evidence type="ECO:0000259" key="4">
    <source>
        <dbReference type="Pfam" id="PF03486"/>
    </source>
</evidence>
<dbReference type="AlphaFoldDB" id="A0A7W2ABT3"/>
<dbReference type="InterPro" id="IPR023166">
    <property type="entry name" value="BaiN-like_dom_sf"/>
</dbReference>
<gene>
    <name evidence="6" type="ORF">H1S06_05450</name>
</gene>
<dbReference type="Proteomes" id="UP000538931">
    <property type="component" value="Unassembled WGS sequence"/>
</dbReference>
<accession>A0A7W2ABT3</accession>
<dbReference type="SUPFAM" id="SSF160996">
    <property type="entry name" value="HI0933 insert domain-like"/>
    <property type="match status" value="1"/>
</dbReference>
<comment type="caution">
    <text evidence="6">The sequence shown here is derived from an EMBL/GenBank/DDBJ whole genome shotgun (WGS) entry which is preliminary data.</text>
</comment>
<keyword evidence="2" id="KW-0285">Flavoprotein</keyword>